<comment type="caution">
    <text evidence="1">The sequence shown here is derived from an EMBL/GenBank/DDBJ whole genome shotgun (WGS) entry which is preliminary data.</text>
</comment>
<dbReference type="RefSeq" id="WP_124977800.1">
    <property type="nucleotide sequence ID" value="NZ_BFFP01000036.1"/>
</dbReference>
<dbReference type="Proteomes" id="UP000286848">
    <property type="component" value="Unassembled WGS sequence"/>
</dbReference>
<keyword evidence="2" id="KW-1185">Reference proteome</keyword>
<name>A0A401IV91_9LACO</name>
<dbReference type="AlphaFoldDB" id="A0A401IV91"/>
<organism evidence="1 2">
    <name type="scientific">Ligilactobacillus salitolerans</name>
    <dbReference type="NCBI Taxonomy" id="1808352"/>
    <lineage>
        <taxon>Bacteria</taxon>
        <taxon>Bacillati</taxon>
        <taxon>Bacillota</taxon>
        <taxon>Bacilli</taxon>
        <taxon>Lactobacillales</taxon>
        <taxon>Lactobacillaceae</taxon>
        <taxon>Ligilactobacillus</taxon>
    </lineage>
</organism>
<protein>
    <submittedName>
        <fullName evidence="1">Uncharacterized protein</fullName>
    </submittedName>
</protein>
<sequence length="128" mass="14473">MTISDKLLWYVSQDEYQPIYNKLQKSFPDLPDDSRVIDSTSKLHTHSSYESHGLQASLIKVNGQYVVAARGTSGAGDAKQDFDLTDPDATRKSLNLRIFSNLLKKCIGSIQVLTHKKRPIQVIRLELR</sequence>
<dbReference type="EMBL" id="BFFP01000036">
    <property type="protein sequence ID" value="GBG95470.1"/>
    <property type="molecule type" value="Genomic_DNA"/>
</dbReference>
<evidence type="ECO:0000313" key="1">
    <source>
        <dbReference type="EMBL" id="GBG95470.1"/>
    </source>
</evidence>
<reference evidence="1 2" key="1">
    <citation type="journal article" date="2019" name="Int. J. Syst. Evol. Microbiol.">
        <title>Lactobacillus salitolerans sp. nov., a novel lactic acid bacterium isolated from spent mushroom substrates.</title>
        <authorList>
            <person name="Tohno M."/>
            <person name="Tanizawa Y."/>
            <person name="Kojima Y."/>
            <person name="Sakamoto M."/>
            <person name="Nakamura Y."/>
            <person name="Ohkuma M."/>
            <person name="Kobayashi H."/>
        </authorList>
    </citation>
    <scope>NUCLEOTIDE SEQUENCE [LARGE SCALE GENOMIC DNA]</scope>
    <source>
        <strain evidence="1 2">YK43</strain>
    </source>
</reference>
<evidence type="ECO:0000313" key="2">
    <source>
        <dbReference type="Proteomes" id="UP000286848"/>
    </source>
</evidence>
<proteinExistence type="predicted"/>
<gene>
    <name evidence="1" type="ORF">LFYK43_19290</name>
</gene>
<accession>A0A401IV91</accession>